<feature type="domain" description="GGDEF" evidence="4">
    <location>
        <begin position="110"/>
        <end position="242"/>
    </location>
</feature>
<dbReference type="InterPro" id="IPR043128">
    <property type="entry name" value="Rev_trsase/Diguanyl_cyclase"/>
</dbReference>
<keyword evidence="3" id="KW-1133">Transmembrane helix</keyword>
<evidence type="ECO:0000256" key="2">
    <source>
        <dbReference type="ARBA" id="ARBA00034247"/>
    </source>
</evidence>
<reference evidence="5 6" key="1">
    <citation type="submission" date="2021-08" db="EMBL/GenBank/DDBJ databases">
        <title>Comparative Genomics Analysis of the Genus Qipengyuania Reveals Extensive Genetic Diversity and Metabolic Versatility, Including the Description of Fifteen Novel Species.</title>
        <authorList>
            <person name="Liu Y."/>
        </authorList>
    </citation>
    <scope>NUCLEOTIDE SEQUENCE [LARGE SCALE GENOMIC DNA]</scope>
    <source>
        <strain evidence="5 6">1NDW3</strain>
    </source>
</reference>
<dbReference type="EMBL" id="CP081296">
    <property type="protein sequence ID" value="QZD92915.1"/>
    <property type="molecule type" value="Genomic_DNA"/>
</dbReference>
<evidence type="ECO:0000259" key="4">
    <source>
        <dbReference type="PROSITE" id="PS50887"/>
    </source>
</evidence>
<dbReference type="RefSeq" id="WP_221428611.1">
    <property type="nucleotide sequence ID" value="NZ_CP081296.1"/>
</dbReference>
<evidence type="ECO:0000256" key="1">
    <source>
        <dbReference type="ARBA" id="ARBA00012528"/>
    </source>
</evidence>
<accession>A0ABX8ZVA4</accession>
<dbReference type="SMART" id="SM00267">
    <property type="entry name" value="GGDEF"/>
    <property type="match status" value="1"/>
</dbReference>
<evidence type="ECO:0000256" key="3">
    <source>
        <dbReference type="SAM" id="Phobius"/>
    </source>
</evidence>
<organism evidence="5 6">
    <name type="scientific">Qipengyuania xiapuensis</name>
    <dbReference type="NCBI Taxonomy" id="2867236"/>
    <lineage>
        <taxon>Bacteria</taxon>
        <taxon>Pseudomonadati</taxon>
        <taxon>Pseudomonadota</taxon>
        <taxon>Alphaproteobacteria</taxon>
        <taxon>Sphingomonadales</taxon>
        <taxon>Erythrobacteraceae</taxon>
        <taxon>Qipengyuania</taxon>
    </lineage>
</organism>
<keyword evidence="3" id="KW-0812">Transmembrane</keyword>
<dbReference type="PANTHER" id="PTHR45138:SF9">
    <property type="entry name" value="DIGUANYLATE CYCLASE DGCM-RELATED"/>
    <property type="match status" value="1"/>
</dbReference>
<dbReference type="InterPro" id="IPR000160">
    <property type="entry name" value="GGDEF_dom"/>
</dbReference>
<sequence>MVSDLLINRRVVKNTALIAGTLTAGSLLCTLIVMAFQPSNGENVVLALSLALVIPLVCSIPVGLYVTSQGERLAQLNALLEHEATHDALTDLPNRRAFFDALERRLGTGKEAGLLLIDADRFKSLNDSHGHHTGDEALKALARLFAEEVPVEALVARLGGEEFGVLLPEATLAEARDCAENLRKRVSELDFRSPEGASCPLSISIGIDVLRIEDRPFPLKGADHALYAAKQDGRNRVSFYTPPASSARDEKAA</sequence>
<dbReference type="PROSITE" id="PS50887">
    <property type="entry name" value="GGDEF"/>
    <property type="match status" value="1"/>
</dbReference>
<keyword evidence="3" id="KW-0472">Membrane</keyword>
<dbReference type="InterPro" id="IPR050469">
    <property type="entry name" value="Diguanylate_Cyclase"/>
</dbReference>
<dbReference type="Proteomes" id="UP000824300">
    <property type="component" value="Chromosome"/>
</dbReference>
<proteinExistence type="predicted"/>
<dbReference type="InterPro" id="IPR029787">
    <property type="entry name" value="Nucleotide_cyclase"/>
</dbReference>
<gene>
    <name evidence="5" type="ORF">K3162_02425</name>
</gene>
<dbReference type="EC" id="2.7.7.65" evidence="1"/>
<dbReference type="PANTHER" id="PTHR45138">
    <property type="entry name" value="REGULATORY COMPONENTS OF SENSORY TRANSDUCTION SYSTEM"/>
    <property type="match status" value="1"/>
</dbReference>
<name>A0ABX8ZVA4_9SPHN</name>
<feature type="transmembrane region" description="Helical" evidence="3">
    <location>
        <begin position="44"/>
        <end position="66"/>
    </location>
</feature>
<dbReference type="Gene3D" id="3.30.70.270">
    <property type="match status" value="1"/>
</dbReference>
<keyword evidence="6" id="KW-1185">Reference proteome</keyword>
<protein>
    <recommendedName>
        <fullName evidence="1">diguanylate cyclase</fullName>
        <ecNumber evidence="1">2.7.7.65</ecNumber>
    </recommendedName>
</protein>
<feature type="transmembrane region" description="Helical" evidence="3">
    <location>
        <begin position="16"/>
        <end position="38"/>
    </location>
</feature>
<comment type="catalytic activity">
    <reaction evidence="2">
        <text>2 GTP = 3',3'-c-di-GMP + 2 diphosphate</text>
        <dbReference type="Rhea" id="RHEA:24898"/>
        <dbReference type="ChEBI" id="CHEBI:33019"/>
        <dbReference type="ChEBI" id="CHEBI:37565"/>
        <dbReference type="ChEBI" id="CHEBI:58805"/>
        <dbReference type="EC" id="2.7.7.65"/>
    </reaction>
</comment>
<dbReference type="NCBIfam" id="TIGR00254">
    <property type="entry name" value="GGDEF"/>
    <property type="match status" value="1"/>
</dbReference>
<dbReference type="Pfam" id="PF00990">
    <property type="entry name" value="GGDEF"/>
    <property type="match status" value="1"/>
</dbReference>
<dbReference type="CDD" id="cd01949">
    <property type="entry name" value="GGDEF"/>
    <property type="match status" value="1"/>
</dbReference>
<evidence type="ECO:0000313" key="5">
    <source>
        <dbReference type="EMBL" id="QZD92915.1"/>
    </source>
</evidence>
<evidence type="ECO:0000313" key="6">
    <source>
        <dbReference type="Proteomes" id="UP000824300"/>
    </source>
</evidence>
<dbReference type="SUPFAM" id="SSF55073">
    <property type="entry name" value="Nucleotide cyclase"/>
    <property type="match status" value="1"/>
</dbReference>